<dbReference type="PROSITE" id="PS51257">
    <property type="entry name" value="PROKAR_LIPOPROTEIN"/>
    <property type="match status" value="1"/>
</dbReference>
<evidence type="ECO:0000313" key="3">
    <source>
        <dbReference type="Proteomes" id="UP000007347"/>
    </source>
</evidence>
<dbReference type="InterPro" id="IPR007446">
    <property type="entry name" value="PilP"/>
</dbReference>
<organism evidence="2 3">
    <name type="scientific">Desulfobacula toluolica (strain DSM 7467 / Tol2)</name>
    <dbReference type="NCBI Taxonomy" id="651182"/>
    <lineage>
        <taxon>Bacteria</taxon>
        <taxon>Pseudomonadati</taxon>
        <taxon>Thermodesulfobacteriota</taxon>
        <taxon>Desulfobacteria</taxon>
        <taxon>Desulfobacterales</taxon>
        <taxon>Desulfobacteraceae</taxon>
        <taxon>Desulfobacula</taxon>
    </lineage>
</organism>
<dbReference type="Pfam" id="PF04351">
    <property type="entry name" value="PilP"/>
    <property type="match status" value="1"/>
</dbReference>
<feature type="region of interest" description="Disordered" evidence="1">
    <location>
        <begin position="65"/>
        <end position="93"/>
    </location>
</feature>
<sequence>MIRVDSKIILLILCGLIFLLFACDDPPPVKAKLTPDVVSGKISQPIVQNKLEKDHKKNKLNLKAGLTSKTEPIPKANPTTKTEPIPKDESLAEKNHKVSEINSDMEKERHYDFKGKTDPFKPLIQDKPEENMPIVDDRPKRILTPLEKIDLNQIRLVAVIVMKDRQIAMVEEATGKGYEVAIGTYIGKNQGRVSEIKNNSIVIKELVRDYKGRPKERVQEIKLHKNDNEE</sequence>
<evidence type="ECO:0000256" key="1">
    <source>
        <dbReference type="SAM" id="MobiDB-lite"/>
    </source>
</evidence>
<feature type="region of interest" description="Disordered" evidence="1">
    <location>
        <begin position="113"/>
        <end position="133"/>
    </location>
</feature>
<keyword evidence="3" id="KW-1185">Reference proteome</keyword>
<dbReference type="RefSeq" id="WP_014956111.1">
    <property type="nucleotide sequence ID" value="NC_018645.1"/>
</dbReference>
<gene>
    <name evidence="2" type="primary">pilP</name>
    <name evidence="2" type="ordered locus">TOL2_C05870</name>
</gene>
<dbReference type="EMBL" id="FO203503">
    <property type="protein sequence ID" value="CCK78755.1"/>
    <property type="molecule type" value="Genomic_DNA"/>
</dbReference>
<proteinExistence type="predicted"/>
<dbReference type="OrthoDB" id="9788988at2"/>
<feature type="compositionally biased region" description="Basic and acidic residues" evidence="1">
    <location>
        <begin position="84"/>
        <end position="93"/>
    </location>
</feature>
<dbReference type="Gene3D" id="2.30.30.830">
    <property type="match status" value="1"/>
</dbReference>
<dbReference type="KEGG" id="dto:TOL2_C05870"/>
<dbReference type="Proteomes" id="UP000007347">
    <property type="component" value="Chromosome"/>
</dbReference>
<dbReference type="STRING" id="651182.TOL2_C05870"/>
<name>K0ND90_DESTT</name>
<protein>
    <submittedName>
        <fullName evidence="2">PilP: pilus assembly protein</fullName>
    </submittedName>
</protein>
<evidence type="ECO:0000313" key="2">
    <source>
        <dbReference type="EMBL" id="CCK78755.1"/>
    </source>
</evidence>
<accession>K0ND90</accession>
<reference evidence="2 3" key="1">
    <citation type="journal article" date="2013" name="Environ. Microbiol.">
        <title>Complete genome, catabolic sub-proteomes and key-metabolites of Desulfobacula toluolica Tol2, a marine, aromatic compound-degrading, sulfate-reducing bacterium.</title>
        <authorList>
            <person name="Wohlbrand L."/>
            <person name="Jacob J.H."/>
            <person name="Kube M."/>
            <person name="Mussmann M."/>
            <person name="Jarling R."/>
            <person name="Beck A."/>
            <person name="Amann R."/>
            <person name="Wilkes H."/>
            <person name="Reinhardt R."/>
            <person name="Rabus R."/>
        </authorList>
    </citation>
    <scope>NUCLEOTIDE SEQUENCE [LARGE SCALE GENOMIC DNA]</scope>
    <source>
        <strain evidence="3">DSM 7467 / Tol2</strain>
    </source>
</reference>
<dbReference type="HOGENOM" id="CLU_1265236_0_0_7"/>
<dbReference type="AlphaFoldDB" id="K0ND90"/>